<feature type="region of interest" description="Disordered" evidence="2">
    <location>
        <begin position="109"/>
        <end position="494"/>
    </location>
</feature>
<feature type="compositionally biased region" description="Low complexity" evidence="2">
    <location>
        <begin position="1424"/>
        <end position="1439"/>
    </location>
</feature>
<feature type="compositionally biased region" description="Basic and acidic residues" evidence="2">
    <location>
        <begin position="1940"/>
        <end position="1956"/>
    </location>
</feature>
<feature type="compositionally biased region" description="Low complexity" evidence="2">
    <location>
        <begin position="183"/>
        <end position="200"/>
    </location>
</feature>
<evidence type="ECO:0000313" key="4">
    <source>
        <dbReference type="EMBL" id="CEL69428.1"/>
    </source>
</evidence>
<feature type="region of interest" description="Disordered" evidence="2">
    <location>
        <begin position="2017"/>
        <end position="2068"/>
    </location>
</feature>
<evidence type="ECO:0000256" key="1">
    <source>
        <dbReference type="SAM" id="Coils"/>
    </source>
</evidence>
<feature type="coiled-coil region" evidence="1">
    <location>
        <begin position="1564"/>
        <end position="1603"/>
    </location>
</feature>
<reference evidence="3" key="1">
    <citation type="submission" date="2011-02" db="EMBL/GenBank/DDBJ databases">
        <authorList>
            <person name="Aslett M."/>
        </authorList>
    </citation>
    <scope>NUCLEOTIDE SEQUENCE</scope>
    <source>
        <strain evidence="3">Liverpool</strain>
    </source>
</reference>
<feature type="region of interest" description="Disordered" evidence="2">
    <location>
        <begin position="1619"/>
        <end position="1802"/>
    </location>
</feature>
<feature type="compositionally biased region" description="Basic and acidic residues" evidence="2">
    <location>
        <begin position="1915"/>
        <end position="1929"/>
    </location>
</feature>
<feature type="region of interest" description="Disordered" evidence="2">
    <location>
        <begin position="600"/>
        <end position="688"/>
    </location>
</feature>
<feature type="compositionally biased region" description="Basic and acidic residues" evidence="2">
    <location>
        <begin position="1401"/>
        <end position="1413"/>
    </location>
</feature>
<dbReference type="EMBL" id="FR823391">
    <property type="protein sequence ID" value="CBZ54712.1"/>
    <property type="molecule type" value="Genomic_DNA"/>
</dbReference>
<dbReference type="GeneID" id="13446417"/>
<name>F0VKW1_NEOCL</name>
<feature type="compositionally biased region" description="Basic and acidic residues" evidence="2">
    <location>
        <begin position="2030"/>
        <end position="2049"/>
    </location>
</feature>
<reference evidence="3" key="2">
    <citation type="submission" date="2011-03" db="EMBL/GenBank/DDBJ databases">
        <title>Comparative genomics and transcriptomics of Neospora caninum and Toxoplasma gondii.</title>
        <authorList>
            <person name="Reid A.J."/>
            <person name="Sohal A."/>
            <person name="Harris D."/>
            <person name="Quail M."/>
            <person name="Sanders M."/>
            <person name="Berriman M."/>
            <person name="Wastling J.M."/>
            <person name="Pain A."/>
        </authorList>
    </citation>
    <scope>NUCLEOTIDE SEQUENCE</scope>
    <source>
        <strain evidence="3">Liverpool</strain>
    </source>
</reference>
<dbReference type="OrthoDB" id="332902at2759"/>
<reference evidence="4" key="4">
    <citation type="journal article" date="2015" name="PLoS ONE">
        <title>Comprehensive Evaluation of Toxoplasma gondii VEG and Neospora caninum LIV Genomes with Tachyzoite Stage Transcriptome and Proteome Defines Novel Transcript Features.</title>
        <authorList>
            <person name="Ramaprasad A."/>
            <person name="Mourier T."/>
            <person name="Naeem R."/>
            <person name="Malas T.B."/>
            <person name="Moussa E."/>
            <person name="Panigrahi A."/>
            <person name="Vermont S.J."/>
            <person name="Otto T.D."/>
            <person name="Wastling J."/>
            <person name="Pain A."/>
        </authorList>
    </citation>
    <scope>NUCLEOTIDE SEQUENCE</scope>
    <source>
        <strain evidence="4">Liverpool</strain>
    </source>
</reference>
<feature type="compositionally biased region" description="Polar residues" evidence="2">
    <location>
        <begin position="1266"/>
        <end position="1292"/>
    </location>
</feature>
<feature type="compositionally biased region" description="Polar residues" evidence="2">
    <location>
        <begin position="229"/>
        <end position="241"/>
    </location>
</feature>
<evidence type="ECO:0000256" key="2">
    <source>
        <dbReference type="SAM" id="MobiDB-lite"/>
    </source>
</evidence>
<keyword evidence="5" id="KW-1185">Reference proteome</keyword>
<feature type="compositionally biased region" description="Low complexity" evidence="2">
    <location>
        <begin position="925"/>
        <end position="943"/>
    </location>
</feature>
<evidence type="ECO:0000313" key="5">
    <source>
        <dbReference type="Proteomes" id="UP000007494"/>
    </source>
</evidence>
<dbReference type="VEuPathDB" id="ToxoDB:NCLIV_051390"/>
<feature type="compositionally biased region" description="Basic and acidic residues" evidence="2">
    <location>
        <begin position="600"/>
        <end position="611"/>
    </location>
</feature>
<dbReference type="Proteomes" id="UP000007494">
    <property type="component" value="Chromosome X"/>
</dbReference>
<proteinExistence type="predicted"/>
<feature type="compositionally biased region" description="Basic and acidic residues" evidence="2">
    <location>
        <begin position="290"/>
        <end position="299"/>
    </location>
</feature>
<feature type="region of interest" description="Disordered" evidence="2">
    <location>
        <begin position="1347"/>
        <end position="1375"/>
    </location>
</feature>
<protein>
    <submittedName>
        <fullName evidence="3">Uncharacterized protein</fullName>
    </submittedName>
</protein>
<feature type="region of interest" description="Disordered" evidence="2">
    <location>
        <begin position="1252"/>
        <end position="1305"/>
    </location>
</feature>
<feature type="region of interest" description="Disordered" evidence="2">
    <location>
        <begin position="1827"/>
        <end position="1956"/>
    </location>
</feature>
<feature type="compositionally biased region" description="Low complexity" evidence="2">
    <location>
        <begin position="1864"/>
        <end position="1885"/>
    </location>
</feature>
<feature type="compositionally biased region" description="Polar residues" evidence="2">
    <location>
        <begin position="1350"/>
        <end position="1361"/>
    </location>
</feature>
<feature type="compositionally biased region" description="Low complexity" evidence="2">
    <location>
        <begin position="258"/>
        <end position="275"/>
    </location>
</feature>
<feature type="compositionally biased region" description="Low complexity" evidence="2">
    <location>
        <begin position="311"/>
        <end position="328"/>
    </location>
</feature>
<feature type="compositionally biased region" description="Basic and acidic residues" evidence="2">
    <location>
        <begin position="1218"/>
        <end position="1229"/>
    </location>
</feature>
<feature type="compositionally biased region" description="Basic and acidic residues" evidence="2">
    <location>
        <begin position="1742"/>
        <end position="1755"/>
    </location>
</feature>
<feature type="region of interest" description="Disordered" evidence="2">
    <location>
        <begin position="1010"/>
        <end position="1056"/>
    </location>
</feature>
<feature type="region of interest" description="Disordered" evidence="2">
    <location>
        <begin position="1390"/>
        <end position="1552"/>
    </location>
</feature>
<dbReference type="eggNOG" id="ENOG502SC1B">
    <property type="taxonomic scope" value="Eukaryota"/>
</dbReference>
<feature type="compositionally biased region" description="Basic and acidic residues" evidence="2">
    <location>
        <begin position="794"/>
        <end position="807"/>
    </location>
</feature>
<feature type="compositionally biased region" description="Low complexity" evidence="2">
    <location>
        <begin position="363"/>
        <end position="372"/>
    </location>
</feature>
<feature type="compositionally biased region" description="Basic and acidic residues" evidence="2">
    <location>
        <begin position="1493"/>
        <end position="1504"/>
    </location>
</feature>
<gene>
    <name evidence="4" type="ORF">BN1204_051390</name>
    <name evidence="3" type="ORF">NCLIV_051390</name>
</gene>
<feature type="region of interest" description="Disordered" evidence="2">
    <location>
        <begin position="512"/>
        <end position="583"/>
    </location>
</feature>
<sequence>MRAKSERVYKPGAKEEWRVVYWIYPQEKLKNNRKQVSFSSIKYGDQGAQNKAWAVIRYINHYGRVPEDIKNPPMTLEACCNLCYPHCIKEHVASCPNCVDPPTERYHHGSPAVSCASSSAGPSPGSSSAVWRQKSSGEERPRNGEAGPSDGSGLSSPASAHPRSQFPSGVHTESGGEKDDDALSSLPDLTPLDSLSPVLSASPCDFRGMQRPKESGEKSPPLCGRSRRNSIASFAGSTASPSVAAKPGRPCESPPKAGSKLRSGTSSRRSSVSLRATQSGSQVRGPAKARRLDTGDRARPCGTDDGDFDDFSSSPDLSNVSVSSSACSPLVGVSAGRGAFQGNPPFSPLLLPGSAAGRAKTEGGASLSGAARSGRETPDQPAPTATHSSGDEAAASSVDEGATGGREFPKARPTRGRRPSVGSSGGEPQGPNREEEGGAWGHDSSGSMSLLPPPAFSPFGPQQQRDEPFASTSQNRGDRACPPPLAARGGPSGRSLLADAVQQLLRGASLRTHLVSGDGNDEASKKDPFAGRASGFVRPTAESGGRPEERPNALASSAEALLTSLRNGMNLDQDHGTRGPGTVSLASTTALLAAVAMRVKERENAKAKAAEEDSNGVSGLSDGSNRKSTEAVSLPRANEGVPQKPVPSPAGASPPAGRAAWRAVSGGPPPGAQVAGEKKVKDDEADQDEQIQRLHRFLNANGIVVTEALQAAASRGPRGKLRAVDETDKALATVRGRPVPGASGNAFRGAQRRGANAGREAWRPGAQLGAGALNLCSPQRREGAPAVDSCSGEGEEKPSGEERKDEGVVNVYQVYAQHILHDMVQSQVVGAREGPDPLKELLHASNFFAIDARKRFLQRAGCKTRRDDEADRLGSATHAGRTGESPPLSPERRAESRAPTPPADVAGGQPAFPSSSRSRGYLPSAGAGVTTRMTTRAATRASRGGCGATHASGAGEEEKETPWMCNGVPVSCRDPFLSEDKDTQQYYNCGQPCGGSDWGDRRLVGLGAGLPTRRQGLRSGAAEERGPGVGRGGRDEEEEPGKHEETEEEADGNDPTTFNWQANSALRQQRAALKLLKEITQWGWKSIYEHEDFFLEQLVKKQLKTAARVLENEIVKYSFPQLLPVLGDADRDVRLSKGRSRRRDGLLASWGRENRAWLRAAGNEEAPSGVANAEEEDEGEGENAPQREVRIEPQDFFSGCDSPVRWGAGEEGLPPGGGEDRDGFRSPSEDRWRGELIVEQEHHMIHGPMRRDKQLGRAQPGPFSVSAKTSSLSTDSESGQAQLSARSSSGVQTPPEAAVSGEEPAVGSLCEATAKQYLENPEEYVRLVARQGGAKRESFVTVAEALASTKRANVSGRQGSDSAGECPTERKEKTPLSLECLARLLATAAANRQKASANTENMRRWRPRSEATRDTPGAQGPGGAQPASGAGPRPPASRGGRPGPYGVSAAPTVQLGASPSEPALPARLWNALRGHSNAAEDAQPSASLSPPEGDSHSAEADHRTTPAGKGSPLPMKAWLERLLAAARQTTGTAAEGQSPPLSPPCASPLDLKAATRSSCASALIDQVTRLLAKRQEERRQAQMREVERKLLQMQEEQRDKTVNSQLALDAIDRRTRGLAGLGPLEKGGAAGLSLRSAQTPQRKKAPEAQTAGCEGQAAQRSGAPVGQVGLSQLRRGELKGDSSRGLGGAGARTAFAGETPQATGVTETVRQGGDRPAGDAERRGGDHVSKGDADPNVWPSKPETKPPRPGERRLGTEGANGEGLCGVSKKVSPMLLATPGLRGNPGSMPAFNARPDSGLGEETYSSSAAFAARGALSSFASAFRSSASPLVTSSSMEERGACSKTGTTAGFSAESGAGLTSEGVSTAHTSAAASPSFPAVAASASGGTTHAQGPIRGVGPLVSETAAAGQAAELPRTETARKRERETCREISGSAPAKHARLDEREAKSERYLPEDAKNLNPFHTVLEGSGEINSSSSGCFSLSDSSGAWTGEEVSTSEGSLAVSFSASSVSLLGHREESSEYRSAADVFEEKSGHEAKGDESLAREDFAAEPFLPRAEAVGSNARAD</sequence>
<feature type="compositionally biased region" description="Low complexity" evidence="2">
    <location>
        <begin position="553"/>
        <end position="565"/>
    </location>
</feature>
<feature type="compositionally biased region" description="Basic and acidic residues" evidence="2">
    <location>
        <begin position="1712"/>
        <end position="1733"/>
    </location>
</feature>
<dbReference type="EMBL" id="LN714485">
    <property type="protein sequence ID" value="CEL69428.1"/>
    <property type="molecule type" value="Genomic_DNA"/>
</dbReference>
<feature type="compositionally biased region" description="Low complexity" evidence="2">
    <location>
        <begin position="649"/>
        <end position="663"/>
    </location>
</feature>
<reference evidence="5" key="3">
    <citation type="journal article" date="2012" name="PLoS Pathog.">
        <title>Comparative genomics of the apicomplexan parasites Toxoplasma gondii and Neospora caninum: Coccidia differing in host range and transmission strategy.</title>
        <authorList>
            <person name="Reid A.J."/>
            <person name="Vermont S.J."/>
            <person name="Cotton J.A."/>
            <person name="Harris D."/>
            <person name="Hill-Cawthorne G.A."/>
            <person name="Konen-Waisman S."/>
            <person name="Latham S.M."/>
            <person name="Mourier T."/>
            <person name="Norton R."/>
            <person name="Quail M.A."/>
            <person name="Sanders M."/>
            <person name="Shanmugam D."/>
            <person name="Sohal A."/>
            <person name="Wasmuth J.D."/>
            <person name="Brunk B."/>
            <person name="Grigg M.E."/>
            <person name="Howard J.C."/>
            <person name="Parkinson J."/>
            <person name="Roos D.S."/>
            <person name="Trees A.J."/>
            <person name="Berriman M."/>
            <person name="Pain A."/>
            <person name="Wastling J.M."/>
        </authorList>
    </citation>
    <scope>NUCLEOTIDE SEQUENCE [LARGE SCALE GENOMIC DNA]</scope>
    <source>
        <strain evidence="5">Liverpool</strain>
    </source>
</reference>
<feature type="compositionally biased region" description="Low complexity" evidence="2">
    <location>
        <begin position="109"/>
        <end position="129"/>
    </location>
</feature>
<accession>F0VKW1</accession>
<dbReference type="RefSeq" id="XP_003884742.1">
    <property type="nucleotide sequence ID" value="XM_003884693.1"/>
</dbReference>
<feature type="region of interest" description="Disordered" evidence="2">
    <location>
        <begin position="779"/>
        <end position="808"/>
    </location>
</feature>
<feature type="region of interest" description="Disordered" evidence="2">
    <location>
        <begin position="1161"/>
        <end position="1229"/>
    </location>
</feature>
<organism evidence="3 5">
    <name type="scientific">Neospora caninum (strain Liverpool)</name>
    <dbReference type="NCBI Taxonomy" id="572307"/>
    <lineage>
        <taxon>Eukaryota</taxon>
        <taxon>Sar</taxon>
        <taxon>Alveolata</taxon>
        <taxon>Apicomplexa</taxon>
        <taxon>Conoidasida</taxon>
        <taxon>Coccidia</taxon>
        <taxon>Eucoccidiorida</taxon>
        <taxon>Eimeriorina</taxon>
        <taxon>Sarcocystidae</taxon>
        <taxon>Neospora</taxon>
    </lineage>
</organism>
<evidence type="ECO:0000313" key="3">
    <source>
        <dbReference type="EMBL" id="CBZ54712.1"/>
    </source>
</evidence>
<feature type="region of interest" description="Disordered" evidence="2">
    <location>
        <begin position="861"/>
        <end position="961"/>
    </location>
</feature>
<keyword evidence="1" id="KW-0175">Coiled coil</keyword>
<dbReference type="OMA" id="HEDFFLE"/>
<feature type="compositionally biased region" description="Polar residues" evidence="2">
    <location>
        <begin position="1700"/>
        <end position="1709"/>
    </location>
</feature>
<dbReference type="InParanoid" id="F0VKW1"/>